<organism evidence="1 2">
    <name type="scientific">Rhizopus delemar (strain RA 99-880 / ATCC MYA-4621 / FGSC 9543 / NRRL 43880)</name>
    <name type="common">Mucormycosis agent</name>
    <name type="synonym">Rhizopus arrhizus var. delemar</name>
    <dbReference type="NCBI Taxonomy" id="246409"/>
    <lineage>
        <taxon>Eukaryota</taxon>
        <taxon>Fungi</taxon>
        <taxon>Fungi incertae sedis</taxon>
        <taxon>Mucoromycota</taxon>
        <taxon>Mucoromycotina</taxon>
        <taxon>Mucoromycetes</taxon>
        <taxon>Mucorales</taxon>
        <taxon>Mucorineae</taxon>
        <taxon>Rhizopodaceae</taxon>
        <taxon>Rhizopus</taxon>
    </lineage>
</organism>
<evidence type="ECO:0000313" key="2">
    <source>
        <dbReference type="Proteomes" id="UP000009138"/>
    </source>
</evidence>
<proteinExistence type="predicted"/>
<dbReference type="RefSeq" id="XP_067512501.1">
    <property type="nucleotide sequence ID" value="XM_067656400.1"/>
</dbReference>
<dbReference type="AlphaFoldDB" id="I1BLM5"/>
<reference evidence="1 2" key="1">
    <citation type="journal article" date="2009" name="PLoS Genet.">
        <title>Genomic analysis of the basal lineage fungus Rhizopus oryzae reveals a whole-genome duplication.</title>
        <authorList>
            <person name="Ma L.-J."/>
            <person name="Ibrahim A.S."/>
            <person name="Skory C."/>
            <person name="Grabherr M.G."/>
            <person name="Burger G."/>
            <person name="Butler M."/>
            <person name="Elias M."/>
            <person name="Idnurm A."/>
            <person name="Lang B.F."/>
            <person name="Sone T."/>
            <person name="Abe A."/>
            <person name="Calvo S.E."/>
            <person name="Corrochano L.M."/>
            <person name="Engels R."/>
            <person name="Fu J."/>
            <person name="Hansberg W."/>
            <person name="Kim J.-M."/>
            <person name="Kodira C.D."/>
            <person name="Koehrsen M.J."/>
            <person name="Liu B."/>
            <person name="Miranda-Saavedra D."/>
            <person name="O'Leary S."/>
            <person name="Ortiz-Castellanos L."/>
            <person name="Poulter R."/>
            <person name="Rodriguez-Romero J."/>
            <person name="Ruiz-Herrera J."/>
            <person name="Shen Y.-Q."/>
            <person name="Zeng Q."/>
            <person name="Galagan J."/>
            <person name="Birren B.W."/>
            <person name="Cuomo C.A."/>
            <person name="Wickes B.L."/>
        </authorList>
    </citation>
    <scope>NUCLEOTIDE SEQUENCE [LARGE SCALE GENOMIC DNA]</scope>
    <source>
        <strain evidence="2">RA 99-880 / ATCC MYA-4621 / FGSC 9543 / NRRL 43880</strain>
    </source>
</reference>
<sequence>MDIGTETYPVDYITNYDEHLDCKPSEKTKSKPHNEKRSLHEKLNKMKIKFIHTGNMVMLLKNNYSSWFTKKP</sequence>
<accession>I1BLM5</accession>
<dbReference type="VEuPathDB" id="FungiDB:RO3G_01809"/>
<dbReference type="GeneID" id="93608781"/>
<protein>
    <submittedName>
        <fullName evidence="1">Uncharacterized protein</fullName>
    </submittedName>
</protein>
<dbReference type="Proteomes" id="UP000009138">
    <property type="component" value="Unassembled WGS sequence"/>
</dbReference>
<gene>
    <name evidence="1" type="ORF">RO3G_01809</name>
</gene>
<dbReference type="EMBL" id="CH476732">
    <property type="protein sequence ID" value="EIE77105.1"/>
    <property type="molecule type" value="Genomic_DNA"/>
</dbReference>
<evidence type="ECO:0000313" key="1">
    <source>
        <dbReference type="EMBL" id="EIE77105.1"/>
    </source>
</evidence>
<keyword evidence="2" id="KW-1185">Reference proteome</keyword>
<name>I1BLM5_RHIO9</name>
<dbReference type="InParanoid" id="I1BLM5"/>